<proteinExistence type="inferred from homology"/>
<dbReference type="FunFam" id="3.30.70.1560:FF:000001">
    <property type="entry name" value="Pseudouridine synthase"/>
    <property type="match status" value="1"/>
</dbReference>
<dbReference type="PROSITE" id="PS50889">
    <property type="entry name" value="S4"/>
    <property type="match status" value="1"/>
</dbReference>
<dbReference type="Gene3D" id="3.30.70.580">
    <property type="entry name" value="Pseudouridine synthase I, catalytic domain, N-terminal subdomain"/>
    <property type="match status" value="1"/>
</dbReference>
<dbReference type="PANTHER" id="PTHR47683:SF4">
    <property type="entry name" value="PSEUDOURIDINE SYNTHASE"/>
    <property type="match status" value="1"/>
</dbReference>
<dbReference type="NCBIfam" id="TIGR00093">
    <property type="entry name" value="pseudouridine synthase"/>
    <property type="match status" value="1"/>
</dbReference>
<dbReference type="InterPro" id="IPR042092">
    <property type="entry name" value="PsdUridine_s_RsuA/RluB/E/F_cat"/>
</dbReference>
<evidence type="ECO:0000256" key="8">
    <source>
        <dbReference type="RuleBase" id="RU003887"/>
    </source>
</evidence>
<feature type="domain" description="RNA-binding S4" evidence="10">
    <location>
        <begin position="8"/>
        <end position="47"/>
    </location>
</feature>
<dbReference type="InterPro" id="IPR050343">
    <property type="entry name" value="RsuA_PseudoU_synthase"/>
</dbReference>
<dbReference type="Gene3D" id="3.10.290.10">
    <property type="entry name" value="RNA-binding S4 domain"/>
    <property type="match status" value="1"/>
</dbReference>
<gene>
    <name evidence="11" type="ORF">JKL49_15960</name>
</gene>
<evidence type="ECO:0000259" key="9">
    <source>
        <dbReference type="Pfam" id="PF00849"/>
    </source>
</evidence>
<comment type="catalytic activity">
    <reaction evidence="5">
        <text>uridine(516) in 16S rRNA = pseudouridine(516) in 16S rRNA</text>
        <dbReference type="Rhea" id="RHEA:38867"/>
        <dbReference type="Rhea" id="RHEA-COMP:10089"/>
        <dbReference type="Rhea" id="RHEA-COMP:10090"/>
        <dbReference type="ChEBI" id="CHEBI:65314"/>
        <dbReference type="ChEBI" id="CHEBI:65315"/>
        <dbReference type="EC" id="5.4.99.19"/>
    </reaction>
</comment>
<reference evidence="11" key="1">
    <citation type="submission" date="2021-04" db="EMBL/GenBank/DDBJ databases">
        <title>Draft genome assembly of strain Phenylobacterium sp. 20VBR1 using MiniION and Illumina platforms.</title>
        <authorList>
            <person name="Thomas F.A."/>
            <person name="Krishnan K.P."/>
            <person name="Sinha R.K."/>
        </authorList>
    </citation>
    <scope>NUCLEOTIDE SEQUENCE</scope>
    <source>
        <strain evidence="11">20VBR1</strain>
    </source>
</reference>
<protein>
    <recommendedName>
        <fullName evidence="8">Pseudouridine synthase</fullName>
        <ecNumber evidence="8">5.4.99.-</ecNumber>
    </recommendedName>
</protein>
<dbReference type="CDD" id="cd00165">
    <property type="entry name" value="S4"/>
    <property type="match status" value="1"/>
</dbReference>
<dbReference type="RefSeq" id="WP_215341609.1">
    <property type="nucleotide sequence ID" value="NZ_JAGSGD010000001.1"/>
</dbReference>
<evidence type="ECO:0000256" key="1">
    <source>
        <dbReference type="ARBA" id="ARBA00000073"/>
    </source>
</evidence>
<evidence type="ECO:0000256" key="2">
    <source>
        <dbReference type="ARBA" id="ARBA00008348"/>
    </source>
</evidence>
<dbReference type="InterPro" id="IPR006145">
    <property type="entry name" value="PsdUridine_synth_RsuA/RluA"/>
</dbReference>
<evidence type="ECO:0000256" key="5">
    <source>
        <dbReference type="ARBA" id="ARBA00036749"/>
    </source>
</evidence>
<dbReference type="EMBL" id="JAGSGD010000001">
    <property type="protein sequence ID" value="MBR7620891.1"/>
    <property type="molecule type" value="Genomic_DNA"/>
</dbReference>
<comment type="function">
    <text evidence="6">Responsible for synthesis of pseudouridine from uracil-516 in 16S ribosomal RNA.</text>
</comment>
<dbReference type="GO" id="GO:0003723">
    <property type="term" value="F:RNA binding"/>
    <property type="evidence" value="ECO:0007669"/>
    <property type="project" value="UniProtKB-KW"/>
</dbReference>
<dbReference type="Pfam" id="PF00849">
    <property type="entry name" value="PseudoU_synth_2"/>
    <property type="match status" value="1"/>
</dbReference>
<dbReference type="Proteomes" id="UP000622580">
    <property type="component" value="Unassembled WGS sequence"/>
</dbReference>
<feature type="domain" description="Pseudouridine synthase RsuA/RluA-like" evidence="9">
    <location>
        <begin position="72"/>
        <end position="204"/>
    </location>
</feature>
<dbReference type="GO" id="GO:0160136">
    <property type="term" value="F:16S rRNA pseudouridine(516) synthase activity"/>
    <property type="evidence" value="ECO:0007669"/>
    <property type="project" value="UniProtKB-EC"/>
</dbReference>
<comment type="catalytic activity">
    <reaction evidence="1">
        <text>a uridine in RNA = a pseudouridine in RNA</text>
        <dbReference type="Rhea" id="RHEA:48348"/>
        <dbReference type="Rhea" id="RHEA-COMP:12068"/>
        <dbReference type="Rhea" id="RHEA-COMP:12069"/>
        <dbReference type="ChEBI" id="CHEBI:65314"/>
        <dbReference type="ChEBI" id="CHEBI:65315"/>
    </reaction>
</comment>
<comment type="caution">
    <text evidence="11">The sequence shown here is derived from an EMBL/GenBank/DDBJ whole genome shotgun (WGS) entry which is preliminary data.</text>
</comment>
<dbReference type="AlphaFoldDB" id="A0A941D4S8"/>
<evidence type="ECO:0000313" key="11">
    <source>
        <dbReference type="EMBL" id="MBR7620891.1"/>
    </source>
</evidence>
<dbReference type="EC" id="5.4.99.-" evidence="8"/>
<organism evidence="11 12">
    <name type="scientific">Phenylobacterium glaciei</name>
    <dbReference type="NCBI Taxonomy" id="2803784"/>
    <lineage>
        <taxon>Bacteria</taxon>
        <taxon>Pseudomonadati</taxon>
        <taxon>Pseudomonadota</taxon>
        <taxon>Alphaproteobacteria</taxon>
        <taxon>Caulobacterales</taxon>
        <taxon>Caulobacteraceae</taxon>
        <taxon>Phenylobacterium</taxon>
    </lineage>
</organism>
<dbReference type="GO" id="GO:0000455">
    <property type="term" value="P:enzyme-directed rRNA pseudouridine synthesis"/>
    <property type="evidence" value="ECO:0007669"/>
    <property type="project" value="UniProtKB-ARBA"/>
</dbReference>
<name>A0A941D4S8_9CAUL</name>
<dbReference type="InterPro" id="IPR020094">
    <property type="entry name" value="TruA/RsuA/RluB/E/F_N"/>
</dbReference>
<dbReference type="PANTHER" id="PTHR47683">
    <property type="entry name" value="PSEUDOURIDINE SYNTHASE FAMILY PROTEIN-RELATED"/>
    <property type="match status" value="1"/>
</dbReference>
<evidence type="ECO:0000256" key="7">
    <source>
        <dbReference type="PROSITE-ProRule" id="PRU00182"/>
    </source>
</evidence>
<dbReference type="SUPFAM" id="SSF55120">
    <property type="entry name" value="Pseudouridine synthase"/>
    <property type="match status" value="1"/>
</dbReference>
<dbReference type="InterPro" id="IPR000748">
    <property type="entry name" value="PsdUridine_synth_RsuA/RluB/E/F"/>
</dbReference>
<evidence type="ECO:0000313" key="12">
    <source>
        <dbReference type="Proteomes" id="UP000622580"/>
    </source>
</evidence>
<dbReference type="InterPro" id="IPR036986">
    <property type="entry name" value="S4_RNA-bd_sf"/>
</dbReference>
<comment type="similarity">
    <text evidence="2 8">Belongs to the pseudouridine synthase RsuA family.</text>
</comment>
<dbReference type="CDD" id="cd02553">
    <property type="entry name" value="PseudoU_synth_RsuA"/>
    <property type="match status" value="1"/>
</dbReference>
<dbReference type="GO" id="GO:0005829">
    <property type="term" value="C:cytosol"/>
    <property type="evidence" value="ECO:0007669"/>
    <property type="project" value="UniProtKB-ARBA"/>
</dbReference>
<dbReference type="PROSITE" id="PS01149">
    <property type="entry name" value="PSI_RSU"/>
    <property type="match status" value="1"/>
</dbReference>
<evidence type="ECO:0000256" key="4">
    <source>
        <dbReference type="ARBA" id="ARBA00023235"/>
    </source>
</evidence>
<evidence type="ECO:0000256" key="6">
    <source>
        <dbReference type="ARBA" id="ARBA00037590"/>
    </source>
</evidence>
<evidence type="ECO:0000259" key="10">
    <source>
        <dbReference type="Pfam" id="PF01479"/>
    </source>
</evidence>
<keyword evidence="12" id="KW-1185">Reference proteome</keyword>
<dbReference type="Gene3D" id="3.30.70.1560">
    <property type="entry name" value="Alpha-L RNA-binding motif"/>
    <property type="match status" value="1"/>
</dbReference>
<dbReference type="Pfam" id="PF01479">
    <property type="entry name" value="S4"/>
    <property type="match status" value="1"/>
</dbReference>
<keyword evidence="4 8" id="KW-0413">Isomerase</keyword>
<dbReference type="InterPro" id="IPR018496">
    <property type="entry name" value="PsdUridine_synth_RsuA/RluB_CS"/>
</dbReference>
<sequence length="257" mass="27519">MSKVPMARLDRLLANLGYGSRREVNALVRAGGVVLDGVTLKDAGAKVPIVRELPTRLTISGVAVDPPAPFTLIMHKPLGVVCSHREAGRSVYELLPTRWRARMPGLSTIGRLDKDTSGLLLITDDGDLLHRVISPRAHVAKRYLATLDRPMTGEEGAIFAAGDLMLDSEDTPLAPAELEVISPTEAALTIIEGRYHQVRRMFAAVGNHVTALHRDRIGGLQLPADLAAGEWRVLDEAGGAAIFTQASGRGATDPAHP</sequence>
<dbReference type="InterPro" id="IPR020103">
    <property type="entry name" value="PsdUridine_synth_cat_dom_sf"/>
</dbReference>
<evidence type="ECO:0000256" key="3">
    <source>
        <dbReference type="ARBA" id="ARBA00022884"/>
    </source>
</evidence>
<dbReference type="SUPFAM" id="SSF55174">
    <property type="entry name" value="Alpha-L RNA-binding motif"/>
    <property type="match status" value="1"/>
</dbReference>
<keyword evidence="3 7" id="KW-0694">RNA-binding</keyword>
<accession>A0A941D4S8</accession>
<dbReference type="InterPro" id="IPR002942">
    <property type="entry name" value="S4_RNA-bd"/>
</dbReference>